<dbReference type="InterPro" id="IPR036388">
    <property type="entry name" value="WH-like_DNA-bd_sf"/>
</dbReference>
<sequence length="244" mass="27793">MDSPSTRSLELLALLQPGREWTAHDLAVRLQVSERTVRRDAMRLRRMGYDVDSRPGPGAVYALRPSMKIPPLLLSADEVSTIITSLLVLEAWQPDDTTAATARTKLEQVLPRGLQRRAGAVALSTQVLREAPASVDWQLVGTIADSVATGARLAFDYTDQHGRYTRRTVEPYRHLLRRQHWYLIAYDLDRDDWRLFRFDRMQASTTLPGPHERRDFPWDSIEDWLTSDFGASDARSTNVSGQYN</sequence>
<dbReference type="PANTHER" id="PTHR34580:SF3">
    <property type="entry name" value="PROTEIN PAFB"/>
    <property type="match status" value="1"/>
</dbReference>
<dbReference type="SUPFAM" id="SSF46785">
    <property type="entry name" value="Winged helix' DNA-binding domain"/>
    <property type="match status" value="1"/>
</dbReference>
<dbReference type="Pfam" id="PF13280">
    <property type="entry name" value="WYL"/>
    <property type="match status" value="1"/>
</dbReference>
<dbReference type="GO" id="GO:0003700">
    <property type="term" value="F:DNA-binding transcription factor activity"/>
    <property type="evidence" value="ECO:0007669"/>
    <property type="project" value="InterPro"/>
</dbReference>
<proteinExistence type="predicted"/>
<dbReference type="InterPro" id="IPR026881">
    <property type="entry name" value="WYL_dom"/>
</dbReference>
<feature type="domain" description="HTH deoR-type" evidence="3">
    <location>
        <begin position="4"/>
        <end position="61"/>
    </location>
</feature>
<evidence type="ECO:0000313" key="4">
    <source>
        <dbReference type="EMBL" id="NJC23560.1"/>
    </source>
</evidence>
<dbReference type="Pfam" id="PF08279">
    <property type="entry name" value="HTH_11"/>
    <property type="match status" value="1"/>
</dbReference>
<dbReference type="Gene3D" id="1.10.10.10">
    <property type="entry name" value="Winged helix-like DNA-binding domain superfamily/Winged helix DNA-binding domain"/>
    <property type="match status" value="1"/>
</dbReference>
<dbReference type="PROSITE" id="PS52050">
    <property type="entry name" value="WYL"/>
    <property type="match status" value="1"/>
</dbReference>
<comment type="caution">
    <text evidence="4">The sequence shown here is derived from an EMBL/GenBank/DDBJ whole genome shotgun (WGS) entry which is preliminary data.</text>
</comment>
<dbReference type="EMBL" id="JAATJL010000001">
    <property type="protein sequence ID" value="NJC23560.1"/>
    <property type="molecule type" value="Genomic_DNA"/>
</dbReference>
<dbReference type="InterPro" id="IPR013196">
    <property type="entry name" value="HTH_11"/>
</dbReference>
<keyword evidence="2" id="KW-0804">Transcription</keyword>
<accession>A0A846RPR1</accession>
<gene>
    <name evidence="4" type="ORF">BJ994_002636</name>
</gene>
<organism evidence="4 5">
    <name type="scientific">Arthrobacter pigmenti</name>
    <dbReference type="NCBI Taxonomy" id="271432"/>
    <lineage>
        <taxon>Bacteria</taxon>
        <taxon>Bacillati</taxon>
        <taxon>Actinomycetota</taxon>
        <taxon>Actinomycetes</taxon>
        <taxon>Micrococcales</taxon>
        <taxon>Micrococcaceae</taxon>
        <taxon>Arthrobacter</taxon>
    </lineage>
</organism>
<dbReference type="RefSeq" id="WP_167994772.1">
    <property type="nucleotide sequence ID" value="NZ_JAATJL010000001.1"/>
</dbReference>
<dbReference type="InterPro" id="IPR036390">
    <property type="entry name" value="WH_DNA-bd_sf"/>
</dbReference>
<protein>
    <submittedName>
        <fullName evidence="4">Putative DNA-binding transcriptional regulator YafY</fullName>
    </submittedName>
</protein>
<dbReference type="PANTHER" id="PTHR34580">
    <property type="match status" value="1"/>
</dbReference>
<name>A0A846RPR1_9MICC</name>
<evidence type="ECO:0000256" key="2">
    <source>
        <dbReference type="ARBA" id="ARBA00023163"/>
    </source>
</evidence>
<evidence type="ECO:0000313" key="5">
    <source>
        <dbReference type="Proteomes" id="UP000547458"/>
    </source>
</evidence>
<dbReference type="InterPro" id="IPR001034">
    <property type="entry name" value="DeoR_HTH"/>
</dbReference>
<evidence type="ECO:0000256" key="1">
    <source>
        <dbReference type="ARBA" id="ARBA00023015"/>
    </source>
</evidence>
<dbReference type="InterPro" id="IPR051534">
    <property type="entry name" value="CBASS_pafABC_assoc_protein"/>
</dbReference>
<reference evidence="4 5" key="1">
    <citation type="submission" date="2020-03" db="EMBL/GenBank/DDBJ databases">
        <title>Sequencing the genomes of 1000 actinobacteria strains.</title>
        <authorList>
            <person name="Klenk H.-P."/>
        </authorList>
    </citation>
    <scope>NUCLEOTIDE SEQUENCE [LARGE SCALE GENOMIC DNA]</scope>
    <source>
        <strain evidence="4 5">DSM 16403</strain>
    </source>
</reference>
<dbReference type="PROSITE" id="PS51000">
    <property type="entry name" value="HTH_DEOR_2"/>
    <property type="match status" value="1"/>
</dbReference>
<keyword evidence="4" id="KW-0238">DNA-binding</keyword>
<keyword evidence="1" id="KW-0805">Transcription regulation</keyword>
<dbReference type="GO" id="GO:0003677">
    <property type="term" value="F:DNA binding"/>
    <property type="evidence" value="ECO:0007669"/>
    <property type="project" value="UniProtKB-KW"/>
</dbReference>
<dbReference type="Proteomes" id="UP000547458">
    <property type="component" value="Unassembled WGS sequence"/>
</dbReference>
<dbReference type="AlphaFoldDB" id="A0A846RPR1"/>
<keyword evidence="5" id="KW-1185">Reference proteome</keyword>
<evidence type="ECO:0000259" key="3">
    <source>
        <dbReference type="PROSITE" id="PS51000"/>
    </source>
</evidence>